<dbReference type="Pfam" id="PF11398">
    <property type="entry name" value="DUF2813"/>
    <property type="match status" value="1"/>
</dbReference>
<reference evidence="3" key="1">
    <citation type="submission" date="2018-09" db="EMBL/GenBank/DDBJ databases">
        <title>The complete genome of Acinetobacter sp. strain WCHAc010005.</title>
        <authorList>
            <person name="Hu Y."/>
            <person name="Long H."/>
            <person name="Feng Y."/>
            <person name="Zong Z."/>
        </authorList>
    </citation>
    <scope>NUCLEOTIDE SEQUENCE [LARGE SCALE GENOMIC DNA]</scope>
    <source>
        <strain evidence="3">WCHAc010005</strain>
    </source>
</reference>
<dbReference type="InterPro" id="IPR051396">
    <property type="entry name" value="Bact_Antivir_Def_Nuclease"/>
</dbReference>
<dbReference type="SUPFAM" id="SSF52540">
    <property type="entry name" value="P-loop containing nucleoside triphosphate hydrolases"/>
    <property type="match status" value="1"/>
</dbReference>
<dbReference type="KEGG" id="achi:CDG60_13155"/>
<feature type="domain" description="OLD protein-like TOPRIM" evidence="1">
    <location>
        <begin position="372"/>
        <end position="435"/>
    </location>
</feature>
<evidence type="ECO:0000259" key="1">
    <source>
        <dbReference type="Pfam" id="PF20469"/>
    </source>
</evidence>
<proteinExistence type="predicted"/>
<dbReference type="EMBL" id="CP032134">
    <property type="protein sequence ID" value="AXY57429.1"/>
    <property type="molecule type" value="Genomic_DNA"/>
</dbReference>
<dbReference type="InterPro" id="IPR034139">
    <property type="entry name" value="TOPRIM_OLD"/>
</dbReference>
<protein>
    <submittedName>
        <fullName evidence="2">DUF2813 domain-containing protein</fullName>
    </submittedName>
</protein>
<dbReference type="InterPro" id="IPR022602">
    <property type="entry name" value="DUF2813"/>
</dbReference>
<sequence>MFKNLILKNFRNFEHIDIVLKNKNVILGMNDVGKSNLLHALRMVFDKKIRLDEVQSTDFHNKNISKPIEITVSLDISDLANMDVEKLRAKAREAITLEESQTFYIRLVITSTKEEGILKQFYWGDDLKKLKEIKSKGINFLILDDVFSVVYISSHVETAKVFNEIRKEILKDFELTEHDEELKKEIVTDFQSINEKIQGLTPVIKIEEEINNNLKFFDETYQVKITSQSVVEDLYKQLKIYTIETVHDHLYPASGDGRQKKIMYAMLHYFLVKESKKKIPLLILEEPENHLYLTAQIDLSMTLFEDEKLQYIFCSSHSSELLYHISIGCNLIRLYRGADSLFRKTISSSAQISDKYNEVKKMFAESLSKGYFADCVLLVEGYSEKLLCDAILKMVLTKNQFQKLYVLPVLGTNFKPYRDLLIKLGIKIIVRTDNDIYKNDIHGLKRCLKLIDLEMEKPTPEYLKGVKSEPDNELNGKKLRLHKEFSPCVEKLKLENDIYLAEIDLENDLINALADAKIFKCLLDDELVDLNELKSELQNKKWHNMYLFLRENESVLKNIFEDVRFDFLQRVKLCLS</sequence>
<accession>A0A3B7M4J2</accession>
<dbReference type="AlphaFoldDB" id="A0A3B7M4J2"/>
<dbReference type="InterPro" id="IPR027417">
    <property type="entry name" value="P-loop_NTPase"/>
</dbReference>
<dbReference type="Gene3D" id="3.40.50.300">
    <property type="entry name" value="P-loop containing nucleotide triphosphate hydrolases"/>
    <property type="match status" value="1"/>
</dbReference>
<evidence type="ECO:0000313" key="2">
    <source>
        <dbReference type="EMBL" id="AXY57429.1"/>
    </source>
</evidence>
<dbReference type="RefSeq" id="WP_087511912.1">
    <property type="nucleotide sequence ID" value="NZ_CP032134.1"/>
</dbReference>
<gene>
    <name evidence="2" type="ORF">CDG60_13155</name>
</gene>
<dbReference type="PANTHER" id="PTHR43581">
    <property type="entry name" value="ATP/GTP PHOSPHATASE"/>
    <property type="match status" value="1"/>
</dbReference>
<name>A0A3B7M4J2_9GAMM</name>
<dbReference type="Pfam" id="PF20469">
    <property type="entry name" value="OLD-like_TOPRIM"/>
    <property type="match status" value="1"/>
</dbReference>
<dbReference type="PANTHER" id="PTHR43581:SF4">
    <property type="entry name" value="ATP_GTP PHOSPHATASE"/>
    <property type="match status" value="1"/>
</dbReference>
<evidence type="ECO:0000313" key="3">
    <source>
        <dbReference type="Proteomes" id="UP000263753"/>
    </source>
</evidence>
<dbReference type="Proteomes" id="UP000263753">
    <property type="component" value="Chromosome"/>
</dbReference>
<organism evidence="2 3">
    <name type="scientific">Acinetobacter chinensis</name>
    <dbReference type="NCBI Taxonomy" id="2004650"/>
    <lineage>
        <taxon>Bacteria</taxon>
        <taxon>Pseudomonadati</taxon>
        <taxon>Pseudomonadota</taxon>
        <taxon>Gammaproteobacteria</taxon>
        <taxon>Moraxellales</taxon>
        <taxon>Moraxellaceae</taxon>
        <taxon>Acinetobacter</taxon>
    </lineage>
</organism>
<dbReference type="CDD" id="cd01026">
    <property type="entry name" value="TOPRIM_OLD"/>
    <property type="match status" value="1"/>
</dbReference>